<name>A0A8A3S3T0_9EURY</name>
<sequence>MAFGPVQLFVIGFENPDFHGEILEQLRKVREEGLLRLIDLQFVWKDEDGNISSFEATDLSDEEAARFGAVIGGLIGYGAAGREGARAGAKMGAMAVSERDLGLTEDDLEDISLSIPSNSAAAIMLVEHRWALDLRDAVRSAGGVVLTQGMLTPEVLMSVGAELAEAVAAAEEEEKKKMKVPLAAR</sequence>
<accession>A0A8A3S3T0</accession>
<dbReference type="EMBL" id="CP036172">
    <property type="protein sequence ID" value="QSZ66401.1"/>
    <property type="molecule type" value="Genomic_DNA"/>
</dbReference>
<reference evidence="1" key="2">
    <citation type="submission" date="2019-02" db="EMBL/GenBank/DDBJ databases">
        <authorList>
            <person name="Chen S.-C."/>
            <person name="Chien H.-H."/>
            <person name="Lai M.-C."/>
        </authorList>
    </citation>
    <scope>NUCLEOTIDE SEQUENCE</scope>
    <source>
        <strain evidence="1">N2F9704</strain>
    </source>
</reference>
<dbReference type="KEGG" id="maqe:RJ40_02245"/>
<evidence type="ECO:0000313" key="2">
    <source>
        <dbReference type="Proteomes" id="UP001042704"/>
    </source>
</evidence>
<proteinExistence type="predicted"/>
<dbReference type="InterPro" id="IPR009200">
    <property type="entry name" value="DUF1269_membrane"/>
</dbReference>
<dbReference type="AlphaFoldDB" id="A0A8A3S3T0"/>
<protein>
    <submittedName>
        <fullName evidence="1">DUF1269 domain-containing protein</fullName>
    </submittedName>
</protein>
<dbReference type="Pfam" id="PF06897">
    <property type="entry name" value="DUF1269"/>
    <property type="match status" value="1"/>
</dbReference>
<organism evidence="1 2">
    <name type="scientific">Methanofollis aquaemaris</name>
    <dbReference type="NCBI Taxonomy" id="126734"/>
    <lineage>
        <taxon>Archaea</taxon>
        <taxon>Methanobacteriati</taxon>
        <taxon>Methanobacteriota</taxon>
        <taxon>Stenosarchaea group</taxon>
        <taxon>Methanomicrobia</taxon>
        <taxon>Methanomicrobiales</taxon>
        <taxon>Methanomicrobiaceae</taxon>
        <taxon>Methanofollis</taxon>
    </lineage>
</organism>
<dbReference type="Proteomes" id="UP001042704">
    <property type="component" value="Chromosome"/>
</dbReference>
<gene>
    <name evidence="1" type="ORF">RJ40_02245</name>
</gene>
<keyword evidence="2" id="KW-1185">Reference proteome</keyword>
<evidence type="ECO:0000313" key="1">
    <source>
        <dbReference type="EMBL" id="QSZ66401.1"/>
    </source>
</evidence>
<dbReference type="RefSeq" id="WP_265581734.1">
    <property type="nucleotide sequence ID" value="NZ_CP036172.1"/>
</dbReference>
<reference evidence="1" key="1">
    <citation type="journal article" date="2001" name="Int. J. Syst. Evol. Microbiol.">
        <title>Methanofollis aquaemaris sp. nov., a methanogen isolated from an aquaculture fish pond.</title>
        <authorList>
            <person name="Lai M.C."/>
            <person name="Chen S.C."/>
        </authorList>
    </citation>
    <scope>NUCLEOTIDE SEQUENCE</scope>
    <source>
        <strain evidence="1">N2F9704</strain>
    </source>
</reference>
<dbReference type="GeneID" id="76423142"/>